<dbReference type="EMBL" id="BK014308">
    <property type="protein sequence ID" value="DAF42348.1"/>
    <property type="molecule type" value="Viral_cRNA"/>
</dbReference>
<reference evidence="1" key="2">
    <citation type="journal article" date="2021" name="Viruses">
        <title>Illuminating the Plant Rhabdovirus Landscape through Metatranscriptomics Data.</title>
        <authorList>
            <person name="Bejerman N."/>
            <person name="Dietzgen R.G."/>
            <person name="Debat H."/>
        </authorList>
    </citation>
    <scope>NUCLEOTIDE SEQUENCE</scope>
</reference>
<dbReference type="RefSeq" id="YP_010802301.1">
    <property type="nucleotide sequence ID" value="NC_076980.1"/>
</dbReference>
<keyword evidence="2" id="KW-1185">Reference proteome</keyword>
<organism evidence="1 2">
    <name type="scientific">Tagetes erecta virus 1</name>
    <dbReference type="NCBI Taxonomy" id="2793742"/>
    <lineage>
        <taxon>Viruses</taxon>
        <taxon>Riboviria</taxon>
        <taxon>Orthornavirae</taxon>
        <taxon>Negarnaviricota</taxon>
        <taxon>Haploviricotina</taxon>
        <taxon>Monjiviricetes</taxon>
        <taxon>Mononegavirales</taxon>
        <taxon>Rhabdoviridae</taxon>
        <taxon>Betarhabdovirinae</taxon>
        <taxon>Betacytorhabdovirus</taxon>
        <taxon>Betacytorhabdovirus tagetis</taxon>
        <taxon>Cytorhabdovirus tagetis</taxon>
    </lineage>
</organism>
<accession>A0A8D9PGX3</accession>
<dbReference type="GeneID" id="80541028"/>
<evidence type="ECO:0000313" key="2">
    <source>
        <dbReference type="Proteomes" id="UP001161589"/>
    </source>
</evidence>
<sequence>MNKITLSPKSSMVMGLYVRQHNSEKHLKFPWVLSNIFKDKKYARIDSIFLKFTSLLKSEDYGKITVTVIDTRKQSQANNKVIEVEIRSNLDTEISIGNLEWADRHADCPYLLRVSQDIKGIKSDTKIGEIKIEPSFRYTNQQPDLVPLSLEIIPIIPNHLKGQYQMRTEKDENSVKFIRGKVERIPALGRRCYSLGGRTI</sequence>
<dbReference type="Proteomes" id="UP001161589">
    <property type="component" value="Segment"/>
</dbReference>
<protein>
    <submittedName>
        <fullName evidence="1">P3</fullName>
    </submittedName>
</protein>
<proteinExistence type="predicted"/>
<reference evidence="1" key="1">
    <citation type="journal article" date="2021" name="J. Anim. Genet.">
        <title>Illuminating the plant rhabdovirus landscape through metatranscriptomics data.</title>
        <authorList>
            <person name="Bejerman N."/>
            <person name="Dietzgen R.G."/>
            <person name="Debat H."/>
        </authorList>
    </citation>
    <scope>NUCLEOTIDE SEQUENCE</scope>
</reference>
<evidence type="ECO:0000313" key="1">
    <source>
        <dbReference type="EMBL" id="DAF42348.1"/>
    </source>
</evidence>
<name>A0A8D9PGX3_9RHAB</name>
<dbReference type="KEGG" id="vg:80541028"/>